<dbReference type="InterPro" id="IPR010451">
    <property type="entry name" value="Acetoacetate_decarboxylase"/>
</dbReference>
<dbReference type="Pfam" id="PF06314">
    <property type="entry name" value="ADC"/>
    <property type="match status" value="1"/>
</dbReference>
<organism evidence="1 2">
    <name type="scientific">Halopseudomonas pertucinogena</name>
    <dbReference type="NCBI Taxonomy" id="86175"/>
    <lineage>
        <taxon>Bacteria</taxon>
        <taxon>Pseudomonadati</taxon>
        <taxon>Pseudomonadota</taxon>
        <taxon>Gammaproteobacteria</taxon>
        <taxon>Pseudomonadales</taxon>
        <taxon>Pseudomonadaceae</taxon>
        <taxon>Halopseudomonas</taxon>
    </lineage>
</organism>
<reference evidence="2" key="1">
    <citation type="journal article" date="2019" name="Int. J. Syst. Evol. Microbiol.">
        <title>The Global Catalogue of Microorganisms (GCM) 10K type strain sequencing project: providing services to taxonomists for standard genome sequencing and annotation.</title>
        <authorList>
            <consortium name="The Broad Institute Genomics Platform"/>
            <consortium name="The Broad Institute Genome Sequencing Center for Infectious Disease"/>
            <person name="Wu L."/>
            <person name="Ma J."/>
        </authorList>
    </citation>
    <scope>NUCLEOTIDE SEQUENCE [LARGE SCALE GENOMIC DNA]</scope>
    <source>
        <strain evidence="2">JCM 11590</strain>
    </source>
</reference>
<dbReference type="Proteomes" id="UP000633263">
    <property type="component" value="Unassembled WGS sequence"/>
</dbReference>
<dbReference type="InterPro" id="IPR023375">
    <property type="entry name" value="ADC_dom_sf"/>
</dbReference>
<keyword evidence="2" id="KW-1185">Reference proteome</keyword>
<evidence type="ECO:0000313" key="1">
    <source>
        <dbReference type="EMBL" id="GGI99344.1"/>
    </source>
</evidence>
<dbReference type="SUPFAM" id="SSF160104">
    <property type="entry name" value="Acetoacetate decarboxylase-like"/>
    <property type="match status" value="1"/>
</dbReference>
<evidence type="ECO:0000313" key="2">
    <source>
        <dbReference type="Proteomes" id="UP000633263"/>
    </source>
</evidence>
<dbReference type="Gene3D" id="2.40.400.10">
    <property type="entry name" value="Acetoacetate decarboxylase-like"/>
    <property type="match status" value="1"/>
</dbReference>
<protein>
    <submittedName>
        <fullName evidence="1">Acetoacetate decarboxylase</fullName>
    </submittedName>
</protein>
<dbReference type="PANTHER" id="PTHR40518:SF1">
    <property type="entry name" value="ACETOACETATE DECARBOXYLASE"/>
    <property type="match status" value="1"/>
</dbReference>
<dbReference type="EMBL" id="BMNN01000002">
    <property type="protein sequence ID" value="GGI99344.1"/>
    <property type="molecule type" value="Genomic_DNA"/>
</dbReference>
<dbReference type="RefSeq" id="WP_188635994.1">
    <property type="nucleotide sequence ID" value="NZ_BMNN01000002.1"/>
</dbReference>
<name>A0ABQ2CPK7_9GAMM</name>
<dbReference type="PANTHER" id="PTHR40518">
    <property type="entry name" value="ACETOACETATE DECARBOXYLASE"/>
    <property type="match status" value="1"/>
</dbReference>
<proteinExistence type="predicted"/>
<sequence length="224" mass="24063">MYPAIPVTPGLPEAVEPFEIEIPPAPWRLHGTACISLWRLPVHLLPEAAPGIRYVTLAGQALVATVWVNYQPGGTLTYDELAVATVVRGAGRYNPACTVTHIWVDNPVSAEGGRRLWGIPKQLAEFDGQIADSANTLHATSEGGRLASLSVTERMRLPGSPPLRGFVIQRRENGLAVTRCRASGSVRLARASWHFPTSGPLAFLAGRRPLSSVLVTGFRAAFGL</sequence>
<accession>A0ABQ2CPK7</accession>
<gene>
    <name evidence="1" type="ORF">GCM10009083_15060</name>
</gene>
<comment type="caution">
    <text evidence="1">The sequence shown here is derived from an EMBL/GenBank/DDBJ whole genome shotgun (WGS) entry which is preliminary data.</text>
</comment>